<dbReference type="KEGG" id="bba:Bd2033"/>
<dbReference type="SUPFAM" id="SSF140931">
    <property type="entry name" value="Fic-like"/>
    <property type="match status" value="1"/>
</dbReference>
<evidence type="ECO:0000313" key="4">
    <source>
        <dbReference type="Proteomes" id="UP000008080"/>
    </source>
</evidence>
<evidence type="ECO:0000259" key="2">
    <source>
        <dbReference type="PROSITE" id="PS51459"/>
    </source>
</evidence>
<dbReference type="Gene3D" id="1.10.3290.10">
    <property type="entry name" value="Fido-like domain"/>
    <property type="match status" value="1"/>
</dbReference>
<keyword evidence="4" id="KW-1185">Reference proteome</keyword>
<dbReference type="Pfam" id="PF02661">
    <property type="entry name" value="Fic"/>
    <property type="match status" value="1"/>
</dbReference>
<proteinExistence type="predicted"/>
<evidence type="ECO:0000313" key="3">
    <source>
        <dbReference type="EMBL" id="CAE79880.1"/>
    </source>
</evidence>
<dbReference type="PROSITE" id="PS51459">
    <property type="entry name" value="FIDO"/>
    <property type="match status" value="1"/>
</dbReference>
<reference evidence="3 4" key="1">
    <citation type="journal article" date="2004" name="Science">
        <title>A predator unmasked: life cycle of Bdellovibrio bacteriovorus from a genomic perspective.</title>
        <authorList>
            <person name="Rendulic S."/>
            <person name="Jagtap P."/>
            <person name="Rosinus A."/>
            <person name="Eppinger M."/>
            <person name="Baar C."/>
            <person name="Lanz C."/>
            <person name="Keller H."/>
            <person name="Lambert C."/>
            <person name="Evans K.J."/>
            <person name="Goesmann A."/>
            <person name="Meyer F."/>
            <person name="Sockett R.E."/>
            <person name="Schuster S.C."/>
        </authorList>
    </citation>
    <scope>NUCLEOTIDE SEQUENCE [LARGE SCALE GENOMIC DNA]</scope>
    <source>
        <strain evidence="4">ATCC 15356 / DSM 50701 / NCIMB 9529 / HD100</strain>
    </source>
</reference>
<evidence type="ECO:0000256" key="1">
    <source>
        <dbReference type="SAM" id="SignalP"/>
    </source>
</evidence>
<dbReference type="GeneID" id="93012981"/>
<gene>
    <name evidence="3" type="ordered locus">Bd2033</name>
</gene>
<accession>Q6MLH7</accession>
<dbReference type="Proteomes" id="UP000008080">
    <property type="component" value="Chromosome"/>
</dbReference>
<feature type="chain" id="PRO_5004278330" description="Fido domain-containing protein" evidence="1">
    <location>
        <begin position="26"/>
        <end position="770"/>
    </location>
</feature>
<feature type="signal peptide" evidence="1">
    <location>
        <begin position="1"/>
        <end position="25"/>
    </location>
</feature>
<sequence>MPVHNMFKFILSLLLTISFMSPAQAAQMCEYVFTDPQVKARGVDFGLRSEAKQPETPRELLQFKSIKSELWATLEKIPSQRKAQIEHLLASVEFFDYTHTADKLLPNFLEGKREAMDFSKIYDRWNEGEAAPFKGFLSARDNFLRKEQPPITAELLPEIHRRIMENGVEGIRPDQLGVWRNGHWMGNVAGAFKMTPNEAKIVKENPYLDFVESAREGSTLNEGVWKKVKIWGSKRDMVVENGDTTLVSGRIHYPFVTTPKQETVDLIKTSHPEVYKQVMEYRQQHGTSYEGQGPAALEQAFTKALVEQRFERFNAERAALGEVKIGINEHRYIDIVADLQRDLVAIHPVLNGNGRTTRLLMNYLLTKEGLPPVRLVDPFLDVQVSQKEWREYVHKGVVNNAQLQADVLFRVKNGLTVEHSPELLYPGLPEMVNISLKQQGKTKVVENYAQAKVDSEQFNAFIKTLVQAHPELKVEIQNNRLRAMSRIADLFVEYYRSKTVRYIHDKDGERQIGLRLVDPDFIDLFGVNRSGSKALWDAKMNRWYDKELLVWRGLSNRTKEPTRQELLDYFKKPTSHLVSNSVLRALRSGTPLVEAIKNDFALYNKESLNGDMVEMAIDHHRSGPKYGVSYGYSTSKREVVGKAFAMGAMVVGEYGKHMDPALQSQLKSRINVASYRAMKDVDLGRLKAFDPEFAYTYGRQAEVMGIGGTDPDAVMLIQRLDAAGKVMETLLRNVEKPNEVMVIDGRYVPGEGPLPTERIKERLLIQPTTL</sequence>
<protein>
    <recommendedName>
        <fullName evidence="2">Fido domain-containing protein</fullName>
    </recommendedName>
</protein>
<organism evidence="3 4">
    <name type="scientific">Bdellovibrio bacteriovorus (strain ATCC 15356 / DSM 50701 / NCIMB 9529 / HD100)</name>
    <dbReference type="NCBI Taxonomy" id="264462"/>
    <lineage>
        <taxon>Bacteria</taxon>
        <taxon>Pseudomonadati</taxon>
        <taxon>Bdellovibrionota</taxon>
        <taxon>Bdellovibrionia</taxon>
        <taxon>Bdellovibrionales</taxon>
        <taxon>Pseudobdellovibrionaceae</taxon>
        <taxon>Bdellovibrio</taxon>
    </lineage>
</organism>
<dbReference type="STRING" id="264462.Bd2033"/>
<dbReference type="HOGENOM" id="CLU_362770_0_0_7"/>
<name>Q6MLH7_BDEBA</name>
<dbReference type="EMBL" id="BX842651">
    <property type="protein sequence ID" value="CAE79880.1"/>
    <property type="molecule type" value="Genomic_DNA"/>
</dbReference>
<feature type="domain" description="Fido" evidence="2">
    <location>
        <begin position="262"/>
        <end position="412"/>
    </location>
</feature>
<dbReference type="InterPro" id="IPR003812">
    <property type="entry name" value="Fido"/>
</dbReference>
<dbReference type="eggNOG" id="COG3177">
    <property type="taxonomic scope" value="Bacteria"/>
</dbReference>
<dbReference type="AlphaFoldDB" id="Q6MLH7"/>
<keyword evidence="1" id="KW-0732">Signal</keyword>
<dbReference type="RefSeq" id="WP_011164482.1">
    <property type="nucleotide sequence ID" value="NC_005363.1"/>
</dbReference>
<dbReference type="InterPro" id="IPR036597">
    <property type="entry name" value="Fido-like_dom_sf"/>
</dbReference>